<dbReference type="PANTHER" id="PTHR43298">
    <property type="entry name" value="MULTIDRUG RESISTANCE PROTEIN NORM-RELATED"/>
    <property type="match status" value="1"/>
</dbReference>
<evidence type="ECO:0000256" key="4">
    <source>
        <dbReference type="ARBA" id="ARBA00020268"/>
    </source>
</evidence>
<feature type="transmembrane region" description="Helical" evidence="13">
    <location>
        <begin position="390"/>
        <end position="413"/>
    </location>
</feature>
<comment type="caution">
    <text evidence="14">The sequence shown here is derived from an EMBL/GenBank/DDBJ whole genome shotgun (WGS) entry which is preliminary data.</text>
</comment>
<comment type="function">
    <text evidence="1">Multidrug efflux pump.</text>
</comment>
<dbReference type="Proteomes" id="UP000186666">
    <property type="component" value="Unassembled WGS sequence"/>
</dbReference>
<feature type="transmembrane region" description="Helical" evidence="13">
    <location>
        <begin position="201"/>
        <end position="224"/>
    </location>
</feature>
<feature type="transmembrane region" description="Helical" evidence="13">
    <location>
        <begin position="95"/>
        <end position="115"/>
    </location>
</feature>
<keyword evidence="10" id="KW-0406">Ion transport</keyword>
<feature type="transmembrane region" description="Helical" evidence="13">
    <location>
        <begin position="271"/>
        <end position="289"/>
    </location>
</feature>
<evidence type="ECO:0000256" key="5">
    <source>
        <dbReference type="ARBA" id="ARBA00022448"/>
    </source>
</evidence>
<evidence type="ECO:0000256" key="2">
    <source>
        <dbReference type="ARBA" id="ARBA00004651"/>
    </source>
</evidence>
<dbReference type="EMBL" id="FTNK01000008">
    <property type="protein sequence ID" value="SIR18005.1"/>
    <property type="molecule type" value="Genomic_DNA"/>
</dbReference>
<evidence type="ECO:0000256" key="3">
    <source>
        <dbReference type="ARBA" id="ARBA00010199"/>
    </source>
</evidence>
<evidence type="ECO:0000256" key="13">
    <source>
        <dbReference type="SAM" id="Phobius"/>
    </source>
</evidence>
<evidence type="ECO:0000313" key="14">
    <source>
        <dbReference type="EMBL" id="SIR18005.1"/>
    </source>
</evidence>
<keyword evidence="15" id="KW-1185">Reference proteome</keyword>
<evidence type="ECO:0000256" key="8">
    <source>
        <dbReference type="ARBA" id="ARBA00022692"/>
    </source>
</evidence>
<dbReference type="InterPro" id="IPR048279">
    <property type="entry name" value="MdtK-like"/>
</dbReference>
<dbReference type="PANTHER" id="PTHR43298:SF2">
    <property type="entry name" value="FMN_FAD EXPORTER YEEO-RELATED"/>
    <property type="match status" value="1"/>
</dbReference>
<name>A0ABY1K2X9_9BACL</name>
<dbReference type="NCBIfam" id="TIGR00797">
    <property type="entry name" value="matE"/>
    <property type="match status" value="1"/>
</dbReference>
<protein>
    <recommendedName>
        <fullName evidence="4">Probable multidrug resistance protein NorM</fullName>
    </recommendedName>
    <alternativeName>
        <fullName evidence="12">Multidrug-efflux transporter</fullName>
    </alternativeName>
</protein>
<comment type="subcellular location">
    <subcellularLocation>
        <location evidence="2">Cell membrane</location>
        <topology evidence="2">Multi-pass membrane protein</topology>
    </subcellularLocation>
</comment>
<evidence type="ECO:0000313" key="15">
    <source>
        <dbReference type="Proteomes" id="UP000186666"/>
    </source>
</evidence>
<comment type="similarity">
    <text evidence="3">Belongs to the multi antimicrobial extrusion (MATE) (TC 2.A.66.1) family.</text>
</comment>
<accession>A0ABY1K2X9</accession>
<feature type="transmembrane region" description="Helical" evidence="13">
    <location>
        <begin position="51"/>
        <end position="75"/>
    </location>
</feature>
<feature type="transmembrane region" description="Helical" evidence="13">
    <location>
        <begin position="230"/>
        <end position="250"/>
    </location>
</feature>
<dbReference type="Pfam" id="PF01554">
    <property type="entry name" value="MatE"/>
    <property type="match status" value="2"/>
</dbReference>
<evidence type="ECO:0000256" key="12">
    <source>
        <dbReference type="ARBA" id="ARBA00031636"/>
    </source>
</evidence>
<gene>
    <name evidence="14" type="ORF">SAMN05421578_10868</name>
</gene>
<evidence type="ECO:0000256" key="6">
    <source>
        <dbReference type="ARBA" id="ARBA00022449"/>
    </source>
</evidence>
<feature type="transmembrane region" description="Helical" evidence="13">
    <location>
        <begin position="355"/>
        <end position="378"/>
    </location>
</feature>
<feature type="transmembrane region" description="Helical" evidence="13">
    <location>
        <begin position="434"/>
        <end position="459"/>
    </location>
</feature>
<keyword evidence="8 13" id="KW-0812">Transmembrane</keyword>
<sequence>MQSSSTLNDESRHNPCKEDDTVNILRPNIKLKTVFWLNKYFTGESMDYKQIIAIIIPIFVDQAFIILMSLLNTAMISSSGIAAVSAVSMVDSLNIFLINVFVAVATGGTVIVAQYKGSGNQEMVSKAASQAISAVAMLSVLISTFVIVFHMPTLNLLFGNADVEVFNNAKIFLIGSCISYPFIAIFQAVSGVLRGVAETKACLGLSLIMNLTYLCLNIVLISMFHMGVMGLVISMILARVLGMVTSLIYLTKYNHTLGFKIRNALRLNVAIMKKIMFIGIPFAAEQMFFNGGKLLTQTFIVQLGTIAMTVNAISGSISLLFQIGGSALSIAIVTVVGQCIGRKNVKDARKFIKSFLGLSTVFFVIVTLILLPLFPFIVKLFSPPEDIIPSIFALTLLISIAQPILWSFSFVLPSALRAAGDSKYTSISSLLSMWAFRIIFGYVLGITLGFGIMGVWVAMVAEWGVRGLIFGLRFRGDKWYAHKLI</sequence>
<keyword evidence="11 13" id="KW-0472">Membrane</keyword>
<organism evidence="14 15">
    <name type="scientific">Paenibacillus macquariensis</name>
    <dbReference type="NCBI Taxonomy" id="948756"/>
    <lineage>
        <taxon>Bacteria</taxon>
        <taxon>Bacillati</taxon>
        <taxon>Bacillota</taxon>
        <taxon>Bacilli</taxon>
        <taxon>Bacillales</taxon>
        <taxon>Paenibacillaceae</taxon>
        <taxon>Paenibacillus</taxon>
    </lineage>
</organism>
<keyword evidence="9 13" id="KW-1133">Transmembrane helix</keyword>
<dbReference type="PIRSF" id="PIRSF006603">
    <property type="entry name" value="DinF"/>
    <property type="match status" value="1"/>
</dbReference>
<dbReference type="InterPro" id="IPR002528">
    <property type="entry name" value="MATE_fam"/>
</dbReference>
<keyword evidence="7" id="KW-1003">Cell membrane</keyword>
<evidence type="ECO:0000256" key="7">
    <source>
        <dbReference type="ARBA" id="ARBA00022475"/>
    </source>
</evidence>
<dbReference type="InterPro" id="IPR050222">
    <property type="entry name" value="MATE_MdtK"/>
</dbReference>
<evidence type="ECO:0000256" key="1">
    <source>
        <dbReference type="ARBA" id="ARBA00003408"/>
    </source>
</evidence>
<reference evidence="14 15" key="1">
    <citation type="submission" date="2017-01" db="EMBL/GenBank/DDBJ databases">
        <authorList>
            <person name="Varghese N."/>
            <person name="Submissions S."/>
        </authorList>
    </citation>
    <scope>NUCLEOTIDE SEQUENCE [LARGE SCALE GENOMIC DNA]</scope>
    <source>
        <strain evidence="14 15">ATCC 23464</strain>
    </source>
</reference>
<feature type="transmembrane region" description="Helical" evidence="13">
    <location>
        <begin position="171"/>
        <end position="189"/>
    </location>
</feature>
<keyword evidence="5" id="KW-0813">Transport</keyword>
<evidence type="ECO:0000256" key="11">
    <source>
        <dbReference type="ARBA" id="ARBA00023136"/>
    </source>
</evidence>
<evidence type="ECO:0000256" key="10">
    <source>
        <dbReference type="ARBA" id="ARBA00023065"/>
    </source>
</evidence>
<keyword evidence="6" id="KW-0050">Antiport</keyword>
<feature type="transmembrane region" description="Helical" evidence="13">
    <location>
        <begin position="127"/>
        <end position="151"/>
    </location>
</feature>
<feature type="transmembrane region" description="Helical" evidence="13">
    <location>
        <begin position="309"/>
        <end position="335"/>
    </location>
</feature>
<evidence type="ECO:0000256" key="9">
    <source>
        <dbReference type="ARBA" id="ARBA00022989"/>
    </source>
</evidence>
<proteinExistence type="inferred from homology"/>